<dbReference type="AlphaFoldDB" id="B8JFL0"/>
<dbReference type="KEGG" id="acp:A2cp1_3052"/>
<proteinExistence type="predicted"/>
<keyword evidence="2" id="KW-1185">Reference proteome</keyword>
<evidence type="ECO:0000313" key="2">
    <source>
        <dbReference type="Proteomes" id="UP000007089"/>
    </source>
</evidence>
<sequence length="141" mass="15839">MLDIPAHYKSPNIDRQSVANAGLHYVAYRLSLLGWAVLPTSRNTKGVDLVAGKGDWAKIITVQVKSSSACHRIRFKSKPDHLASHYIVAANMDLGRKPRWFIFPRAEFAALVKPEKAAGRFFVAPEDYAKDEYELVSRLDL</sequence>
<name>B8JFL0_ANAD2</name>
<dbReference type="HOGENOM" id="CLU_1883566_0_0_7"/>
<organism evidence="1 2">
    <name type="scientific">Anaeromyxobacter dehalogenans (strain ATCC BAA-258 / DSM 21875 / 2CP-1)</name>
    <dbReference type="NCBI Taxonomy" id="455488"/>
    <lineage>
        <taxon>Bacteria</taxon>
        <taxon>Pseudomonadati</taxon>
        <taxon>Myxococcota</taxon>
        <taxon>Myxococcia</taxon>
        <taxon>Myxococcales</taxon>
        <taxon>Cystobacterineae</taxon>
        <taxon>Anaeromyxobacteraceae</taxon>
        <taxon>Anaeromyxobacter</taxon>
    </lineage>
</organism>
<evidence type="ECO:0000313" key="1">
    <source>
        <dbReference type="EMBL" id="ACL66387.1"/>
    </source>
</evidence>
<dbReference type="Proteomes" id="UP000007089">
    <property type="component" value="Chromosome"/>
</dbReference>
<dbReference type="EMBL" id="CP001359">
    <property type="protein sequence ID" value="ACL66387.1"/>
    <property type="molecule type" value="Genomic_DNA"/>
</dbReference>
<accession>B8JFL0</accession>
<gene>
    <name evidence="1" type="ordered locus">A2cp1_3052</name>
</gene>
<evidence type="ECO:0008006" key="3">
    <source>
        <dbReference type="Google" id="ProtNLM"/>
    </source>
</evidence>
<protein>
    <recommendedName>
        <fullName evidence="3">PD(D/E)XK endonuclease domain-containing protein</fullName>
    </recommendedName>
</protein>
<reference evidence="1" key="1">
    <citation type="submission" date="2009-01" db="EMBL/GenBank/DDBJ databases">
        <title>Complete sequence of Anaeromyxobacter dehalogenans 2CP-1.</title>
        <authorList>
            <consortium name="US DOE Joint Genome Institute"/>
            <person name="Lucas S."/>
            <person name="Copeland A."/>
            <person name="Lapidus A."/>
            <person name="Glavina del Rio T."/>
            <person name="Dalin E."/>
            <person name="Tice H."/>
            <person name="Bruce D."/>
            <person name="Goodwin L."/>
            <person name="Pitluck S."/>
            <person name="Saunders E."/>
            <person name="Brettin T."/>
            <person name="Detter J.C."/>
            <person name="Han C."/>
            <person name="Larimer F."/>
            <person name="Land M."/>
            <person name="Hauser L."/>
            <person name="Kyrpides N."/>
            <person name="Ovchinnikova G."/>
            <person name="Beliaev A.S."/>
            <person name="Richardson P."/>
        </authorList>
    </citation>
    <scope>NUCLEOTIDE SEQUENCE</scope>
    <source>
        <strain evidence="1">2CP-1</strain>
    </source>
</reference>
<dbReference type="RefSeq" id="WP_012634114.1">
    <property type="nucleotide sequence ID" value="NC_011891.1"/>
</dbReference>